<name>A0A2T6ZF05_TUBBO</name>
<sequence>MGQAKPYIHIVSYKPPTRVSRVVISTNSCSLGNSKHIFGTSIPYIKRAILGRFLLFLFLFFFFILIGMILWFEVPGISFNDGNVTASTAAAATVIISWLLFPSLSDYHPFLKGGKGKEEKWVVLYLRAPFTNYCR</sequence>
<evidence type="ECO:0000313" key="3">
    <source>
        <dbReference type="Proteomes" id="UP000244722"/>
    </source>
</evidence>
<keyword evidence="1" id="KW-0472">Membrane</keyword>
<keyword evidence="3" id="KW-1185">Reference proteome</keyword>
<organism evidence="2 3">
    <name type="scientific">Tuber borchii</name>
    <name type="common">White truffle</name>
    <dbReference type="NCBI Taxonomy" id="42251"/>
    <lineage>
        <taxon>Eukaryota</taxon>
        <taxon>Fungi</taxon>
        <taxon>Dikarya</taxon>
        <taxon>Ascomycota</taxon>
        <taxon>Pezizomycotina</taxon>
        <taxon>Pezizomycetes</taxon>
        <taxon>Pezizales</taxon>
        <taxon>Tuberaceae</taxon>
        <taxon>Tuber</taxon>
    </lineage>
</organism>
<dbReference type="Proteomes" id="UP000244722">
    <property type="component" value="Unassembled WGS sequence"/>
</dbReference>
<dbReference type="EMBL" id="NESQ01000325">
    <property type="protein sequence ID" value="PUU74063.1"/>
    <property type="molecule type" value="Genomic_DNA"/>
</dbReference>
<reference evidence="2 3" key="1">
    <citation type="submission" date="2017-04" db="EMBL/GenBank/DDBJ databases">
        <title>Draft genome sequence of Tuber borchii Vittad., a whitish edible truffle.</title>
        <authorList>
            <consortium name="DOE Joint Genome Institute"/>
            <person name="Murat C."/>
            <person name="Kuo A."/>
            <person name="Barry K.W."/>
            <person name="Clum A."/>
            <person name="Dockter R.B."/>
            <person name="Fauchery L."/>
            <person name="Iotti M."/>
            <person name="Kohler A."/>
            <person name="Labutti K."/>
            <person name="Lindquist E.A."/>
            <person name="Lipzen A."/>
            <person name="Ohm R.A."/>
            <person name="Wang M."/>
            <person name="Grigoriev I.V."/>
            <person name="Zambonelli A."/>
            <person name="Martin F.M."/>
        </authorList>
    </citation>
    <scope>NUCLEOTIDE SEQUENCE [LARGE SCALE GENOMIC DNA]</scope>
    <source>
        <strain evidence="2 3">Tbo3840</strain>
    </source>
</reference>
<evidence type="ECO:0000256" key="1">
    <source>
        <dbReference type="SAM" id="Phobius"/>
    </source>
</evidence>
<keyword evidence="1" id="KW-1133">Transmembrane helix</keyword>
<proteinExistence type="predicted"/>
<feature type="transmembrane region" description="Helical" evidence="1">
    <location>
        <begin position="84"/>
        <end position="101"/>
    </location>
</feature>
<protein>
    <submittedName>
        <fullName evidence="2">Uncharacterized protein</fullName>
    </submittedName>
</protein>
<keyword evidence="1" id="KW-0812">Transmembrane</keyword>
<accession>A0A2T6ZF05</accession>
<dbReference type="AlphaFoldDB" id="A0A2T6ZF05"/>
<evidence type="ECO:0000313" key="2">
    <source>
        <dbReference type="EMBL" id="PUU74063.1"/>
    </source>
</evidence>
<comment type="caution">
    <text evidence="2">The sequence shown here is derived from an EMBL/GenBank/DDBJ whole genome shotgun (WGS) entry which is preliminary data.</text>
</comment>
<feature type="transmembrane region" description="Helical" evidence="1">
    <location>
        <begin position="53"/>
        <end position="72"/>
    </location>
</feature>
<gene>
    <name evidence="2" type="ORF">B9Z19DRAFT_1093816</name>
</gene>